<protein>
    <submittedName>
        <fullName evidence="2">Uncharacterized protein</fullName>
    </submittedName>
</protein>
<keyword evidence="3" id="KW-1185">Reference proteome</keyword>
<organism evidence="2 3">
    <name type="scientific">Willisornis vidua</name>
    <name type="common">Xingu scale-backed antbird</name>
    <dbReference type="NCBI Taxonomy" id="1566151"/>
    <lineage>
        <taxon>Eukaryota</taxon>
        <taxon>Metazoa</taxon>
        <taxon>Chordata</taxon>
        <taxon>Craniata</taxon>
        <taxon>Vertebrata</taxon>
        <taxon>Euteleostomi</taxon>
        <taxon>Archelosauria</taxon>
        <taxon>Archosauria</taxon>
        <taxon>Dinosauria</taxon>
        <taxon>Saurischia</taxon>
        <taxon>Theropoda</taxon>
        <taxon>Coelurosauria</taxon>
        <taxon>Aves</taxon>
        <taxon>Neognathae</taxon>
        <taxon>Neoaves</taxon>
        <taxon>Telluraves</taxon>
        <taxon>Australaves</taxon>
        <taxon>Passeriformes</taxon>
        <taxon>Thamnophilidae</taxon>
        <taxon>Willisornis</taxon>
    </lineage>
</organism>
<gene>
    <name evidence="2" type="ORF">WISP_12241</name>
</gene>
<evidence type="ECO:0000313" key="2">
    <source>
        <dbReference type="EMBL" id="KAJ7426821.1"/>
    </source>
</evidence>
<sequence>MFKVIASAFFLKMPTCHSGGQCNCKLSVPVEEREEERPQDKRVKSTDSSSFLQEDLLTGVTPYFTSVFERDGKASKMRRWGLVTDLEARMCRNVIQDASYTPLPIPQHRISAVGTGVVAGGIELLAHQN</sequence>
<name>A0ABQ9DS80_9PASS</name>
<evidence type="ECO:0000256" key="1">
    <source>
        <dbReference type="SAM" id="MobiDB-lite"/>
    </source>
</evidence>
<proteinExistence type="predicted"/>
<evidence type="ECO:0000313" key="3">
    <source>
        <dbReference type="Proteomes" id="UP001145742"/>
    </source>
</evidence>
<dbReference type="EMBL" id="WHWB01032139">
    <property type="protein sequence ID" value="KAJ7426821.1"/>
    <property type="molecule type" value="Genomic_DNA"/>
</dbReference>
<dbReference type="Proteomes" id="UP001145742">
    <property type="component" value="Unassembled WGS sequence"/>
</dbReference>
<accession>A0ABQ9DS80</accession>
<feature type="compositionally biased region" description="Basic and acidic residues" evidence="1">
    <location>
        <begin position="35"/>
        <end position="45"/>
    </location>
</feature>
<feature type="region of interest" description="Disordered" evidence="1">
    <location>
        <begin position="30"/>
        <end position="49"/>
    </location>
</feature>
<comment type="caution">
    <text evidence="2">The sequence shown here is derived from an EMBL/GenBank/DDBJ whole genome shotgun (WGS) entry which is preliminary data.</text>
</comment>
<reference evidence="2" key="1">
    <citation type="submission" date="2019-10" db="EMBL/GenBank/DDBJ databases">
        <authorList>
            <person name="Soares A.E.R."/>
            <person name="Aleixo A."/>
            <person name="Schneider P."/>
            <person name="Miyaki C.Y."/>
            <person name="Schneider M.P."/>
            <person name="Mello C."/>
            <person name="Vasconcelos A.T.R."/>
        </authorList>
    </citation>
    <scope>NUCLEOTIDE SEQUENCE</scope>
    <source>
        <tissue evidence="2">Muscle</tissue>
    </source>
</reference>